<dbReference type="EMBL" id="JAKWBI020000026">
    <property type="protein sequence ID" value="KAJ2905724.1"/>
    <property type="molecule type" value="Genomic_DNA"/>
</dbReference>
<organism evidence="2 3">
    <name type="scientific">Zalerion maritima</name>
    <dbReference type="NCBI Taxonomy" id="339359"/>
    <lineage>
        <taxon>Eukaryota</taxon>
        <taxon>Fungi</taxon>
        <taxon>Dikarya</taxon>
        <taxon>Ascomycota</taxon>
        <taxon>Pezizomycotina</taxon>
        <taxon>Sordariomycetes</taxon>
        <taxon>Lulworthiomycetidae</taxon>
        <taxon>Lulworthiales</taxon>
        <taxon>Lulworthiaceae</taxon>
        <taxon>Zalerion</taxon>
    </lineage>
</organism>
<feature type="chain" id="PRO_5041946728" evidence="1">
    <location>
        <begin position="20"/>
        <end position="434"/>
    </location>
</feature>
<dbReference type="Proteomes" id="UP001201980">
    <property type="component" value="Unassembled WGS sequence"/>
</dbReference>
<evidence type="ECO:0000313" key="3">
    <source>
        <dbReference type="Proteomes" id="UP001201980"/>
    </source>
</evidence>
<comment type="caution">
    <text evidence="2">The sequence shown here is derived from an EMBL/GenBank/DDBJ whole genome shotgun (WGS) entry which is preliminary data.</text>
</comment>
<sequence length="434" mass="47970">MHFPSLLALVATTLPAANAAFTVPWTLPESTVWDAVKSSEKTVPCPRWRGALPNGIHDATCVTAGFFGSTLKTFSDPGAPHASVTLYKTTESWNKDPRRTEFVDVVEGSIKKGLSLFGSHAGTSSKPLKMELTIASSGTWVRTDTDNGAASPCYIVVGFPKGAEFRPPPFSWWQKEIVKNMYHCVQQYHHPALNPSNDEKGTDWWRLGAARFFDGMAYPAPPEILGKGKYPEEYVSASRLYSHDDEAALFFHAAHNDGWSPEQITGWMKGHAVETTADAEMKSMGADAALKKRAHGFARRVVDKDVRYAPGKAMDMSRVSFKTHSVRDKVNLGVGKTWKETFALGVWSPKLLVASFGEGQTLDVWAETNEDADGVEFSYRKKGTKSWMKGKLDKAFRVSIPRGAPQGSETYEFVFSMSGTEYSTYPRVMAKRIS</sequence>
<evidence type="ECO:0000256" key="1">
    <source>
        <dbReference type="SAM" id="SignalP"/>
    </source>
</evidence>
<accession>A0AAD5RXB0</accession>
<proteinExistence type="predicted"/>
<reference evidence="2" key="1">
    <citation type="submission" date="2022-07" db="EMBL/GenBank/DDBJ databases">
        <title>Draft genome sequence of Zalerion maritima ATCC 34329, a (micro)plastics degrading marine fungus.</title>
        <authorList>
            <person name="Paco A."/>
            <person name="Goncalves M.F.M."/>
            <person name="Rocha-Santos T.A.P."/>
            <person name="Alves A."/>
        </authorList>
    </citation>
    <scope>NUCLEOTIDE SEQUENCE</scope>
    <source>
        <strain evidence="2">ATCC 34329</strain>
    </source>
</reference>
<dbReference type="AlphaFoldDB" id="A0AAD5RXB0"/>
<evidence type="ECO:0000313" key="2">
    <source>
        <dbReference type="EMBL" id="KAJ2905724.1"/>
    </source>
</evidence>
<protein>
    <submittedName>
        <fullName evidence="2">Uncharacterized protein</fullName>
    </submittedName>
</protein>
<keyword evidence="3" id="KW-1185">Reference proteome</keyword>
<gene>
    <name evidence="2" type="ORF">MKZ38_004591</name>
</gene>
<feature type="signal peptide" evidence="1">
    <location>
        <begin position="1"/>
        <end position="19"/>
    </location>
</feature>
<keyword evidence="1" id="KW-0732">Signal</keyword>
<name>A0AAD5RXB0_9PEZI</name>